<comment type="caution">
    <text evidence="1">The sequence shown here is derived from an EMBL/GenBank/DDBJ whole genome shotgun (WGS) entry which is preliminary data.</text>
</comment>
<name>J9FSX7_9ZZZZ</name>
<proteinExistence type="predicted"/>
<dbReference type="AlphaFoldDB" id="J9FSX7"/>
<evidence type="ECO:0000313" key="1">
    <source>
        <dbReference type="EMBL" id="EJW90489.1"/>
    </source>
</evidence>
<accession>J9FSX7</accession>
<organism evidence="1">
    <name type="scientific">gut metagenome</name>
    <dbReference type="NCBI Taxonomy" id="749906"/>
    <lineage>
        <taxon>unclassified sequences</taxon>
        <taxon>metagenomes</taxon>
        <taxon>organismal metagenomes</taxon>
    </lineage>
</organism>
<protein>
    <submittedName>
        <fullName evidence="1">Uncharacterized protein</fullName>
    </submittedName>
</protein>
<dbReference type="EMBL" id="AMCI01008809">
    <property type="protein sequence ID" value="EJW90489.1"/>
    <property type="molecule type" value="Genomic_DNA"/>
</dbReference>
<sequence length="46" mass="5577">KGQRMIIWEVDANRLRTVAVTLQLKDCNFRVEKDARLFMWISFLTY</sequence>
<feature type="non-terminal residue" evidence="1">
    <location>
        <position position="1"/>
    </location>
</feature>
<reference evidence="1" key="1">
    <citation type="journal article" date="2012" name="PLoS ONE">
        <title>Gene sets for utilization of primary and secondary nutrition supplies in the distal gut of endangered iberian lynx.</title>
        <authorList>
            <person name="Alcaide M."/>
            <person name="Messina E."/>
            <person name="Richter M."/>
            <person name="Bargiela R."/>
            <person name="Peplies J."/>
            <person name="Huws S.A."/>
            <person name="Newbold C.J."/>
            <person name="Golyshin P.N."/>
            <person name="Simon M.A."/>
            <person name="Lopez G."/>
            <person name="Yakimov M.M."/>
            <person name="Ferrer M."/>
        </authorList>
    </citation>
    <scope>NUCLEOTIDE SEQUENCE</scope>
</reference>
<gene>
    <name evidence="1" type="ORF">EVA_21403</name>
</gene>